<dbReference type="Pfam" id="PF02911">
    <property type="entry name" value="Formyl_trans_C"/>
    <property type="match status" value="1"/>
</dbReference>
<dbReference type="AlphaFoldDB" id="A0A9R0EBE3"/>
<keyword evidence="4" id="KW-0808">Transferase</keyword>
<evidence type="ECO:0000256" key="4">
    <source>
        <dbReference type="ARBA" id="ARBA00022679"/>
    </source>
</evidence>
<evidence type="ECO:0000259" key="6">
    <source>
        <dbReference type="Pfam" id="PF00551"/>
    </source>
</evidence>
<dbReference type="Pfam" id="PF00551">
    <property type="entry name" value="Formyl_trans_N"/>
    <property type="match status" value="1"/>
</dbReference>
<dbReference type="Gene3D" id="3.40.50.12230">
    <property type="match status" value="1"/>
</dbReference>
<evidence type="ECO:0000256" key="2">
    <source>
        <dbReference type="ARBA" id="ARBA00012261"/>
    </source>
</evidence>
<proteinExistence type="inferred from homology"/>
<feature type="domain" description="Formyl transferase N-terminal" evidence="6">
    <location>
        <begin position="101"/>
        <end position="209"/>
    </location>
</feature>
<evidence type="ECO:0000256" key="1">
    <source>
        <dbReference type="ARBA" id="ARBA00010699"/>
    </source>
</evidence>
<dbReference type="GO" id="GO:0004479">
    <property type="term" value="F:methionyl-tRNA formyltransferase activity"/>
    <property type="evidence" value="ECO:0007669"/>
    <property type="project" value="UniProtKB-EC"/>
</dbReference>
<dbReference type="SUPFAM" id="SSF53328">
    <property type="entry name" value="Formyltransferase"/>
    <property type="match status" value="1"/>
</dbReference>
<organism evidence="8 9">
    <name type="scientific">Spodoptera frugiperda</name>
    <name type="common">Fall armyworm</name>
    <dbReference type="NCBI Taxonomy" id="7108"/>
    <lineage>
        <taxon>Eukaryota</taxon>
        <taxon>Metazoa</taxon>
        <taxon>Ecdysozoa</taxon>
        <taxon>Arthropoda</taxon>
        <taxon>Hexapoda</taxon>
        <taxon>Insecta</taxon>
        <taxon>Pterygota</taxon>
        <taxon>Neoptera</taxon>
        <taxon>Endopterygota</taxon>
        <taxon>Lepidoptera</taxon>
        <taxon>Glossata</taxon>
        <taxon>Ditrysia</taxon>
        <taxon>Noctuoidea</taxon>
        <taxon>Noctuidae</taxon>
        <taxon>Amphipyrinae</taxon>
        <taxon>Spodoptera</taxon>
    </lineage>
</organism>
<dbReference type="InterPro" id="IPR011034">
    <property type="entry name" value="Formyl_transferase-like_C_sf"/>
</dbReference>
<dbReference type="SUPFAM" id="SSF50486">
    <property type="entry name" value="FMT C-terminal domain-like"/>
    <property type="match status" value="1"/>
</dbReference>
<dbReference type="InterPro" id="IPR041711">
    <property type="entry name" value="Met-tRNA-FMT_N"/>
</dbReference>
<evidence type="ECO:0000259" key="7">
    <source>
        <dbReference type="Pfam" id="PF02911"/>
    </source>
</evidence>
<dbReference type="NCBIfam" id="TIGR00460">
    <property type="entry name" value="fmt"/>
    <property type="match status" value="1"/>
</dbReference>
<feature type="domain" description="Formyl transferase C-terminal" evidence="7">
    <location>
        <begin position="233"/>
        <end position="336"/>
    </location>
</feature>
<dbReference type="InterPro" id="IPR005793">
    <property type="entry name" value="Formyl_trans_C"/>
</dbReference>
<dbReference type="RefSeq" id="XP_050562165.1">
    <property type="nucleotide sequence ID" value="XM_050706208.1"/>
</dbReference>
<protein>
    <recommendedName>
        <fullName evidence="3">Methionyl-tRNA formyltransferase, mitochondrial</fullName>
        <ecNumber evidence="2">2.1.2.9</ecNumber>
    </recommendedName>
</protein>
<evidence type="ECO:0000256" key="5">
    <source>
        <dbReference type="ARBA" id="ARBA00022917"/>
    </source>
</evidence>
<reference evidence="9" key="1">
    <citation type="submission" date="2025-08" db="UniProtKB">
        <authorList>
            <consortium name="RefSeq"/>
        </authorList>
    </citation>
    <scope>IDENTIFICATION</scope>
    <source>
        <tissue evidence="9">Whole larval tissue</tissue>
    </source>
</reference>
<dbReference type="InterPro" id="IPR005794">
    <property type="entry name" value="Fmt"/>
</dbReference>
<dbReference type="InterPro" id="IPR002376">
    <property type="entry name" value="Formyl_transf_N"/>
</dbReference>
<evidence type="ECO:0000313" key="9">
    <source>
        <dbReference type="RefSeq" id="XP_050562165.1"/>
    </source>
</evidence>
<accession>A0A9R0EBE3</accession>
<dbReference type="Proteomes" id="UP000829999">
    <property type="component" value="Chromosome 29"/>
</dbReference>
<keyword evidence="5" id="KW-0648">Protein biosynthesis</keyword>
<dbReference type="CDD" id="cd08646">
    <property type="entry name" value="FMT_core_Met-tRNA-FMT_N"/>
    <property type="match status" value="1"/>
</dbReference>
<dbReference type="GO" id="GO:0005739">
    <property type="term" value="C:mitochondrion"/>
    <property type="evidence" value="ECO:0007669"/>
    <property type="project" value="TreeGrafter"/>
</dbReference>
<dbReference type="EC" id="2.1.2.9" evidence="2"/>
<name>A0A9R0EBE3_SPOFR</name>
<sequence>MSMLLYFGEMIPNLSSHFLKTIFKRNYLFVRQYAATKSYKLLFFGSDGIALSSLRKINEFRKKENHLIDRLDLVTTNTKHKTDIIKYAEEENINTVPWPLDNLKPAEYDLGLIVAFGHLIKEDLLNKFPLGMVNVHPSLLPRWRGAAPIIHTLLHGDQVTGVTLMKIKADIFDVGEIISQIRVPVSEDIKLPELTEQLSEYGAEMLVECIRSLPTSLENAQPQSSEGVTYAKKIHKSISEVRWSTMTAVEVYNLYRAIYGVYPLTTTFKDKRMKLFEAFLNDNSIDHSDKPIGTIEYCDKTKAIRILCKDRRYIYFRSLRIVGKRQISALDFYNGYIKNIPTDKRECTVFRNQ</sequence>
<dbReference type="PANTHER" id="PTHR11138:SF5">
    <property type="entry name" value="METHIONYL-TRNA FORMYLTRANSFERASE, MITOCHONDRIAL"/>
    <property type="match status" value="1"/>
</dbReference>
<gene>
    <name evidence="9" type="primary">LOC118268197</name>
</gene>
<dbReference type="GeneID" id="118268197"/>
<comment type="similarity">
    <text evidence="1">Belongs to the Fmt family.</text>
</comment>
<evidence type="ECO:0000313" key="8">
    <source>
        <dbReference type="Proteomes" id="UP000829999"/>
    </source>
</evidence>
<keyword evidence="8" id="KW-1185">Reference proteome</keyword>
<dbReference type="InterPro" id="IPR036477">
    <property type="entry name" value="Formyl_transf_N_sf"/>
</dbReference>
<dbReference type="PANTHER" id="PTHR11138">
    <property type="entry name" value="METHIONYL-TRNA FORMYLTRANSFERASE"/>
    <property type="match status" value="1"/>
</dbReference>
<dbReference type="OrthoDB" id="10268103at2759"/>
<evidence type="ECO:0000256" key="3">
    <source>
        <dbReference type="ARBA" id="ARBA00014185"/>
    </source>
</evidence>